<accession>A0A3N6QXH9</accession>
<comment type="caution">
    <text evidence="3">The sequence shown here is derived from an EMBL/GenBank/DDBJ whole genome shotgun (WGS) entry which is preliminary data.</text>
</comment>
<protein>
    <submittedName>
        <fullName evidence="3">Uncharacterized protein</fullName>
    </submittedName>
</protein>
<keyword evidence="2" id="KW-0539">Nucleus</keyword>
<dbReference type="GO" id="GO:0005634">
    <property type="term" value="C:nucleus"/>
    <property type="evidence" value="ECO:0007669"/>
    <property type="project" value="UniProtKB-SubCell"/>
</dbReference>
<reference evidence="3" key="1">
    <citation type="submission" date="2019-12" db="EMBL/GenBank/DDBJ databases">
        <title>Genome sequencing and annotation of Brassica cretica.</title>
        <authorList>
            <person name="Studholme D.J."/>
            <person name="Sarris P.F."/>
        </authorList>
    </citation>
    <scope>NUCLEOTIDE SEQUENCE</scope>
    <source>
        <strain evidence="3">PFS-001/15</strain>
        <tissue evidence="3">Leaf</tissue>
    </source>
</reference>
<dbReference type="GO" id="GO:0005777">
    <property type="term" value="C:peroxisome"/>
    <property type="evidence" value="ECO:0007669"/>
    <property type="project" value="InterPro"/>
</dbReference>
<dbReference type="InterPro" id="IPR024768">
    <property type="entry name" value="Marf1"/>
</dbReference>
<name>A0A3N6QXH9_BRACR</name>
<gene>
    <name evidence="3" type="ORF">F2Q68_00011337</name>
</gene>
<comment type="subcellular location">
    <subcellularLocation>
        <location evidence="1">Nucleus</location>
    </subcellularLocation>
</comment>
<dbReference type="EMBL" id="QGKW02000717">
    <property type="protein sequence ID" value="KAF2600492.1"/>
    <property type="molecule type" value="Genomic_DNA"/>
</dbReference>
<evidence type="ECO:0000256" key="1">
    <source>
        <dbReference type="ARBA" id="ARBA00004123"/>
    </source>
</evidence>
<evidence type="ECO:0000313" key="4">
    <source>
        <dbReference type="Proteomes" id="UP000712281"/>
    </source>
</evidence>
<dbReference type="InterPro" id="IPR022003">
    <property type="entry name" value="RST"/>
</dbReference>
<organism evidence="3 4">
    <name type="scientific">Brassica cretica</name>
    <name type="common">Mustard</name>
    <dbReference type="NCBI Taxonomy" id="69181"/>
    <lineage>
        <taxon>Eukaryota</taxon>
        <taxon>Viridiplantae</taxon>
        <taxon>Streptophyta</taxon>
        <taxon>Embryophyta</taxon>
        <taxon>Tracheophyta</taxon>
        <taxon>Spermatophyta</taxon>
        <taxon>Magnoliopsida</taxon>
        <taxon>eudicotyledons</taxon>
        <taxon>Gunneridae</taxon>
        <taxon>Pentapetalae</taxon>
        <taxon>rosids</taxon>
        <taxon>malvids</taxon>
        <taxon>Brassicales</taxon>
        <taxon>Brassicaceae</taxon>
        <taxon>Brassiceae</taxon>
        <taxon>Brassica</taxon>
    </lineage>
</organism>
<evidence type="ECO:0000313" key="3">
    <source>
        <dbReference type="EMBL" id="KAF2600492.1"/>
    </source>
</evidence>
<dbReference type="GO" id="GO:0010468">
    <property type="term" value="P:regulation of gene expression"/>
    <property type="evidence" value="ECO:0007669"/>
    <property type="project" value="InterPro"/>
</dbReference>
<sequence>MSPFSGMSFSGPYITSETGVFWDIDECEIPEELNAAQNPFECPGEGVHPRACDSPGFNQVKKSSDVKLNHFHAGEKRENLTRILEDIVEWSLENSEPSVVVLVLGDLGDVGAYIAEVMRLLKIQKNYEFMVVYPPPPRPTLTVVRFLRVGRGVASLRFGDLKQFTSPYISGCFQVSRQRLSQRLHGIIANTFTKAISSKIAQKDMDLITAYYQQLREKKISREGFSKKLGMIIF</sequence>
<dbReference type="PANTHER" id="PTHR14379">
    <property type="entry name" value="LIMKAIN B LKAP"/>
    <property type="match status" value="1"/>
</dbReference>
<dbReference type="Pfam" id="PF12174">
    <property type="entry name" value="RST"/>
    <property type="match status" value="1"/>
</dbReference>
<dbReference type="Proteomes" id="UP000712281">
    <property type="component" value="Unassembled WGS sequence"/>
</dbReference>
<dbReference type="PANTHER" id="PTHR14379:SF57">
    <property type="entry name" value="NYN DOMAIN-CONTAINING PROTEIN"/>
    <property type="match status" value="1"/>
</dbReference>
<proteinExistence type="predicted"/>
<dbReference type="AlphaFoldDB" id="A0A3N6QXH9"/>
<evidence type="ECO:0000256" key="2">
    <source>
        <dbReference type="ARBA" id="ARBA00023242"/>
    </source>
</evidence>